<feature type="signal peptide" evidence="4">
    <location>
        <begin position="1"/>
        <end position="20"/>
    </location>
</feature>
<keyword evidence="3" id="KW-0964">Secreted</keyword>
<protein>
    <submittedName>
        <fullName evidence="5">Cerato-platanin-domain-containing protein</fullName>
    </submittedName>
</protein>
<gene>
    <name evidence="5" type="ORF">BDW02DRAFT_579204</name>
</gene>
<feature type="chain" id="PRO_5025512653" evidence="4">
    <location>
        <begin position="21"/>
        <end position="171"/>
    </location>
</feature>
<comment type="subcellular location">
    <subcellularLocation>
        <location evidence="1">Secreted</location>
    </subcellularLocation>
</comment>
<evidence type="ECO:0000256" key="3">
    <source>
        <dbReference type="ARBA" id="ARBA00022525"/>
    </source>
</evidence>
<evidence type="ECO:0000256" key="4">
    <source>
        <dbReference type="SAM" id="SignalP"/>
    </source>
</evidence>
<dbReference type="Gene3D" id="2.40.40.10">
    <property type="entry name" value="RlpA-like domain"/>
    <property type="match status" value="1"/>
</dbReference>
<dbReference type="Pfam" id="PF07249">
    <property type="entry name" value="Cerato-platanin"/>
    <property type="match status" value="1"/>
</dbReference>
<organism evidence="5 6">
    <name type="scientific">Decorospora gaudefroyi</name>
    <dbReference type="NCBI Taxonomy" id="184978"/>
    <lineage>
        <taxon>Eukaryota</taxon>
        <taxon>Fungi</taxon>
        <taxon>Dikarya</taxon>
        <taxon>Ascomycota</taxon>
        <taxon>Pezizomycotina</taxon>
        <taxon>Dothideomycetes</taxon>
        <taxon>Pleosporomycetidae</taxon>
        <taxon>Pleosporales</taxon>
        <taxon>Pleosporineae</taxon>
        <taxon>Pleosporaceae</taxon>
        <taxon>Decorospora</taxon>
    </lineage>
</organism>
<dbReference type="InterPro" id="IPR036908">
    <property type="entry name" value="RlpA-like_sf"/>
</dbReference>
<dbReference type="OrthoDB" id="4898945at2759"/>
<evidence type="ECO:0000313" key="6">
    <source>
        <dbReference type="Proteomes" id="UP000800040"/>
    </source>
</evidence>
<evidence type="ECO:0000256" key="2">
    <source>
        <dbReference type="ARBA" id="ARBA00010421"/>
    </source>
</evidence>
<dbReference type="SUPFAM" id="SSF50685">
    <property type="entry name" value="Barwin-like endoglucanases"/>
    <property type="match status" value="1"/>
</dbReference>
<name>A0A6A5KHE0_9PLEO</name>
<dbReference type="Proteomes" id="UP000800040">
    <property type="component" value="Unassembled WGS sequence"/>
</dbReference>
<dbReference type="CDD" id="cd22778">
    <property type="entry name" value="DPBB_CEPL-like"/>
    <property type="match status" value="1"/>
</dbReference>
<evidence type="ECO:0000256" key="1">
    <source>
        <dbReference type="ARBA" id="ARBA00004613"/>
    </source>
</evidence>
<evidence type="ECO:0000313" key="5">
    <source>
        <dbReference type="EMBL" id="KAF1834892.1"/>
    </source>
</evidence>
<reference evidence="5" key="1">
    <citation type="submission" date="2020-01" db="EMBL/GenBank/DDBJ databases">
        <authorList>
            <consortium name="DOE Joint Genome Institute"/>
            <person name="Haridas S."/>
            <person name="Albert R."/>
            <person name="Binder M."/>
            <person name="Bloem J."/>
            <person name="Labutti K."/>
            <person name="Salamov A."/>
            <person name="Andreopoulos B."/>
            <person name="Baker S.E."/>
            <person name="Barry K."/>
            <person name="Bills G."/>
            <person name="Bluhm B.H."/>
            <person name="Cannon C."/>
            <person name="Castanera R."/>
            <person name="Culley D.E."/>
            <person name="Daum C."/>
            <person name="Ezra D."/>
            <person name="Gonzalez J.B."/>
            <person name="Henrissat B."/>
            <person name="Kuo A."/>
            <person name="Liang C."/>
            <person name="Lipzen A."/>
            <person name="Lutzoni F."/>
            <person name="Magnuson J."/>
            <person name="Mondo S."/>
            <person name="Nolan M."/>
            <person name="Ohm R."/>
            <person name="Pangilinan J."/>
            <person name="Park H.-J."/>
            <person name="Ramirez L."/>
            <person name="Alfaro M."/>
            <person name="Sun H."/>
            <person name="Tritt A."/>
            <person name="Yoshinaga Y."/>
            <person name="Zwiers L.-H."/>
            <person name="Turgeon B.G."/>
            <person name="Goodwin S.B."/>
            <person name="Spatafora J.W."/>
            <person name="Crous P.W."/>
            <person name="Grigoriev I.V."/>
        </authorList>
    </citation>
    <scope>NUCLEOTIDE SEQUENCE</scope>
    <source>
        <strain evidence="5">P77</strain>
    </source>
</reference>
<dbReference type="AlphaFoldDB" id="A0A6A5KHE0"/>
<dbReference type="InterPro" id="IPR010829">
    <property type="entry name" value="Cerato-platanin"/>
</dbReference>
<proteinExistence type="inferred from homology"/>
<keyword evidence="6" id="KW-1185">Reference proteome</keyword>
<accession>A0A6A5KHE0</accession>
<sequence length="171" mass="18351">MKFSTAISAAALTFTSLTSAITVSYDTGYDDASRPLTSLACSDGPNGLITRYGWKTQGAITGYPYIGGYMGVEGWNSAQCGTCYGVTFKGKTVYVLAVDYTRDGFNLAKAAMDELTGNQAEFLGRVEASYAKVGVAKVILSTHSEIASILKPNSSWHILFELMNIVHETTK</sequence>
<keyword evidence="4" id="KW-0732">Signal</keyword>
<comment type="similarity">
    <text evidence="2">Belongs to the cerato-platanin family.</text>
</comment>
<dbReference type="EMBL" id="ML975295">
    <property type="protein sequence ID" value="KAF1834892.1"/>
    <property type="molecule type" value="Genomic_DNA"/>
</dbReference>
<dbReference type="GO" id="GO:0005576">
    <property type="term" value="C:extracellular region"/>
    <property type="evidence" value="ECO:0007669"/>
    <property type="project" value="UniProtKB-SubCell"/>
</dbReference>